<dbReference type="Pfam" id="PF00658">
    <property type="entry name" value="MLLE"/>
    <property type="match status" value="1"/>
</dbReference>
<comment type="similarity">
    <text evidence="2 7">Belongs to the polyadenylate-binding protein type-1 family.</text>
</comment>
<evidence type="ECO:0000256" key="1">
    <source>
        <dbReference type="ARBA" id="ARBA00004496"/>
    </source>
</evidence>
<evidence type="ECO:0000256" key="8">
    <source>
        <dbReference type="SAM" id="MobiDB-lite"/>
    </source>
</evidence>
<feature type="domain" description="RRM" evidence="9">
    <location>
        <begin position="294"/>
        <end position="370"/>
    </location>
</feature>
<dbReference type="InterPro" id="IPR045305">
    <property type="entry name" value="RRM2_I_PABPs"/>
</dbReference>
<evidence type="ECO:0000259" key="9">
    <source>
        <dbReference type="PROSITE" id="PS50102"/>
    </source>
</evidence>
<dbReference type="CDD" id="cd12381">
    <property type="entry name" value="RRM4_I_PABPs"/>
    <property type="match status" value="1"/>
</dbReference>
<feature type="domain" description="RRM" evidence="9">
    <location>
        <begin position="11"/>
        <end position="89"/>
    </location>
</feature>
<name>A0ABQ0FFV3_APOSI</name>
<feature type="domain" description="RRM" evidence="9">
    <location>
        <begin position="99"/>
        <end position="175"/>
    </location>
</feature>
<evidence type="ECO:0000256" key="4">
    <source>
        <dbReference type="ARBA" id="ARBA00022737"/>
    </source>
</evidence>
<dbReference type="PANTHER" id="PTHR24012">
    <property type="entry name" value="RNA BINDING PROTEIN"/>
    <property type="match status" value="1"/>
</dbReference>
<dbReference type="InterPro" id="IPR000504">
    <property type="entry name" value="RRM_dom"/>
</dbReference>
<dbReference type="CDD" id="cd12380">
    <property type="entry name" value="RRM3_I_PABPs"/>
    <property type="match status" value="1"/>
</dbReference>
<gene>
    <name evidence="11" type="ORF">APTSU1_001335500</name>
</gene>
<comment type="subcellular location">
    <subcellularLocation>
        <location evidence="1 7">Cytoplasm</location>
    </subcellularLocation>
</comment>
<evidence type="ECO:0000313" key="12">
    <source>
        <dbReference type="Proteomes" id="UP001623349"/>
    </source>
</evidence>
<dbReference type="SMART" id="SM00361">
    <property type="entry name" value="RRM_1"/>
    <property type="match status" value="3"/>
</dbReference>
<reference evidence="11 12" key="1">
    <citation type="submission" date="2024-08" db="EMBL/GenBank/DDBJ databases">
        <title>The draft genome of Apodemus speciosus.</title>
        <authorList>
            <person name="Nabeshima K."/>
            <person name="Suzuki S."/>
            <person name="Onuma M."/>
        </authorList>
    </citation>
    <scope>NUCLEOTIDE SEQUENCE [LARGE SCALE GENOMIC DNA]</scope>
    <source>
        <strain evidence="11">IB14-021</strain>
    </source>
</reference>
<dbReference type="SMART" id="SM00517">
    <property type="entry name" value="PolyA"/>
    <property type="match status" value="1"/>
</dbReference>
<dbReference type="SUPFAM" id="SSF63570">
    <property type="entry name" value="PABC (PABP) domain"/>
    <property type="match status" value="1"/>
</dbReference>
<keyword evidence="12" id="KW-1185">Reference proteome</keyword>
<dbReference type="Proteomes" id="UP001623349">
    <property type="component" value="Unassembled WGS sequence"/>
</dbReference>
<keyword evidence="4" id="KW-0677">Repeat</keyword>
<protein>
    <recommendedName>
        <fullName evidence="7">Polyadenylate-binding protein</fullName>
        <shortName evidence="7">PABP</shortName>
    </recommendedName>
</protein>
<evidence type="ECO:0000256" key="2">
    <source>
        <dbReference type="ARBA" id="ARBA00008557"/>
    </source>
</evidence>
<dbReference type="InterPro" id="IPR036053">
    <property type="entry name" value="PABP-dom"/>
</dbReference>
<evidence type="ECO:0000313" key="11">
    <source>
        <dbReference type="EMBL" id="GAB1298119.1"/>
    </source>
</evidence>
<evidence type="ECO:0000256" key="7">
    <source>
        <dbReference type="RuleBase" id="RU362004"/>
    </source>
</evidence>
<evidence type="ECO:0000256" key="6">
    <source>
        <dbReference type="PROSITE-ProRule" id="PRU00176"/>
    </source>
</evidence>
<dbReference type="PROSITE" id="PS51309">
    <property type="entry name" value="PABC"/>
    <property type="match status" value="1"/>
</dbReference>
<dbReference type="InterPro" id="IPR002004">
    <property type="entry name" value="PABP_HYD_C"/>
</dbReference>
<dbReference type="PROSITE" id="PS50102">
    <property type="entry name" value="RRM"/>
    <property type="match status" value="4"/>
</dbReference>
<dbReference type="EMBL" id="BAAFST010000013">
    <property type="protein sequence ID" value="GAB1298119.1"/>
    <property type="molecule type" value="Genomic_DNA"/>
</dbReference>
<evidence type="ECO:0000256" key="3">
    <source>
        <dbReference type="ARBA" id="ARBA00022490"/>
    </source>
</evidence>
<organism evidence="11 12">
    <name type="scientific">Apodemus speciosus</name>
    <name type="common">Large Japanese field mouse</name>
    <dbReference type="NCBI Taxonomy" id="105296"/>
    <lineage>
        <taxon>Eukaryota</taxon>
        <taxon>Metazoa</taxon>
        <taxon>Chordata</taxon>
        <taxon>Craniata</taxon>
        <taxon>Vertebrata</taxon>
        <taxon>Euteleostomi</taxon>
        <taxon>Mammalia</taxon>
        <taxon>Eutheria</taxon>
        <taxon>Euarchontoglires</taxon>
        <taxon>Glires</taxon>
        <taxon>Rodentia</taxon>
        <taxon>Myomorpha</taxon>
        <taxon>Muroidea</taxon>
        <taxon>Muridae</taxon>
        <taxon>Murinae</taxon>
        <taxon>Apodemus</taxon>
    </lineage>
</organism>
<dbReference type="CDD" id="cd12379">
    <property type="entry name" value="RRM2_I_PABPs"/>
    <property type="match status" value="1"/>
</dbReference>
<dbReference type="SMART" id="SM00360">
    <property type="entry name" value="RRM"/>
    <property type="match status" value="4"/>
</dbReference>
<feature type="domain" description="RRM" evidence="9">
    <location>
        <begin position="191"/>
        <end position="268"/>
    </location>
</feature>
<evidence type="ECO:0000256" key="5">
    <source>
        <dbReference type="ARBA" id="ARBA00022884"/>
    </source>
</evidence>
<dbReference type="InterPro" id="IPR012677">
    <property type="entry name" value="Nucleotide-bd_a/b_plait_sf"/>
</dbReference>
<dbReference type="Gene3D" id="1.10.1900.10">
    <property type="entry name" value="c-terminal domain of poly(a) binding protein"/>
    <property type="match status" value="1"/>
</dbReference>
<feature type="domain" description="PABC" evidence="10">
    <location>
        <begin position="561"/>
        <end position="638"/>
    </location>
</feature>
<keyword evidence="3 7" id="KW-0963">Cytoplasm</keyword>
<keyword evidence="5 6" id="KW-0694">RNA-binding</keyword>
<evidence type="ECO:0000259" key="10">
    <source>
        <dbReference type="PROSITE" id="PS51309"/>
    </source>
</evidence>
<dbReference type="InterPro" id="IPR003954">
    <property type="entry name" value="RRM_euk-type"/>
</dbReference>
<dbReference type="Gene3D" id="3.30.70.330">
    <property type="match status" value="4"/>
</dbReference>
<comment type="caution">
    <text evidence="11">The sequence shown here is derived from an EMBL/GenBank/DDBJ whole genome shotgun (WGS) entry which is preliminary data.</text>
</comment>
<dbReference type="NCBIfam" id="TIGR01628">
    <property type="entry name" value="PABP-1234"/>
    <property type="match status" value="1"/>
</dbReference>
<dbReference type="InterPro" id="IPR006515">
    <property type="entry name" value="PABP_1234"/>
</dbReference>
<accession>A0ABQ0FFV3</accession>
<proteinExistence type="inferred from homology"/>
<dbReference type="SUPFAM" id="SSF54928">
    <property type="entry name" value="RNA-binding domain, RBD"/>
    <property type="match status" value="2"/>
</dbReference>
<sequence>MNAEASRYSMASLYVGDLHSDVTEAMLFEKFSPVGLVVSIRICRDLITQRSLGYGYVNFQQLADAERALDTMNFDVIKGKPIRIMWSQRDPSVRKSGVGNVFIKNLDKSIDNKALYDTFSAFGNILSCKVVSDENGSKGYAFVHFETQEAADKAIETLNGMLLNDRKVFVGRFKSCEEREAELGAKAKEFTNVYIKNFGEEMDDGNLKELFSQFGKTLSVKVMRDSSGKSKGFGFVNYEKHEDANKAVEEMNGKEMGGKALFVGRAQKKVERQAKLKRKFEQQKWERIRRYRGVNLYVKNLDDTIDDEKLRKEFSPFGSITSAKVMLEDGRSKGFGFVCFSSPEEATKAFIEMNGRIVGSKPLYVALAQGKEERKAHLTNQYMQRVAGMRALPANSILNPFQTAAGGYFERAVPRALGRPPHYRPNQLAQMRPNPRWQQGWRPQGFLGMPFAPQQSGPRPIRHLAPTGNAPASYLPTTTQRVRSECPDRLAMDIGGAGAAQQGCQSRGIPAAVPTLAPPATVAAAAPRAAVPHKDASRVHSPHPATQPLKAPQPAAHIQGQEPLTDSMLAAVTPEEQKQMLGNRLFPLIQKMHSELAGKITGMLLELDNSELLRMLESPESLRSKVDEAVEVLKAYHAKTEAARVGAVAAATS</sequence>
<dbReference type="InterPro" id="IPR034364">
    <property type="entry name" value="PABP_RRM1"/>
</dbReference>
<comment type="function">
    <text evidence="7">Binds the poly(A) tail of mRNA.</text>
</comment>
<dbReference type="InterPro" id="IPR035979">
    <property type="entry name" value="RBD_domain_sf"/>
</dbReference>
<dbReference type="CDD" id="cd12378">
    <property type="entry name" value="RRM1_I_PABPs"/>
    <property type="match status" value="1"/>
</dbReference>
<dbReference type="Pfam" id="PF00076">
    <property type="entry name" value="RRM_1"/>
    <property type="match status" value="4"/>
</dbReference>
<feature type="region of interest" description="Disordered" evidence="8">
    <location>
        <begin position="536"/>
        <end position="557"/>
    </location>
</feature>